<keyword evidence="3 14" id="KW-0575">Peroxidase</keyword>
<evidence type="ECO:0000256" key="1">
    <source>
        <dbReference type="ARBA" id="ARBA00003330"/>
    </source>
</evidence>
<name>A0A517Y9N7_9BACT</name>
<comment type="function">
    <text evidence="1">Thiol-specific peroxidase that catalyzes the reduction of hydrogen peroxide and organic hydroperoxides to water and alcohols, respectively. Plays a role in cell protection against oxidative stress by detoxifying peroxides and as sensor of hydrogen peroxide-mediated signaling events.</text>
</comment>
<dbReference type="CDD" id="cd03017">
    <property type="entry name" value="PRX_BCP"/>
    <property type="match status" value="1"/>
</dbReference>
<comment type="catalytic activity">
    <reaction evidence="11">
        <text>a hydroperoxide + [thioredoxin]-dithiol = an alcohol + [thioredoxin]-disulfide + H2O</text>
        <dbReference type="Rhea" id="RHEA:62620"/>
        <dbReference type="Rhea" id="RHEA-COMP:10698"/>
        <dbReference type="Rhea" id="RHEA-COMP:10700"/>
        <dbReference type="ChEBI" id="CHEBI:15377"/>
        <dbReference type="ChEBI" id="CHEBI:29950"/>
        <dbReference type="ChEBI" id="CHEBI:30879"/>
        <dbReference type="ChEBI" id="CHEBI:35924"/>
        <dbReference type="ChEBI" id="CHEBI:50058"/>
        <dbReference type="EC" id="1.11.1.24"/>
    </reaction>
</comment>
<sequence length="180" mass="18896" precursor="true">MKTWLCLGLGLVFALSAGLLNAAEPLKAGDAAPDFELKGSDGKTYKLSELQKTNKAIVVAWFPRAFTGGCTKECKSMKENSASLKGLDAAYFTASTDDVEKNTKFAESLSLDYPILSDPDGKVAKAYGILNAAGTAAGRVTFYIGADGKLLHVDKAVKTDSHGADIATKLKELGVGAKKS</sequence>
<evidence type="ECO:0000256" key="7">
    <source>
        <dbReference type="ARBA" id="ARBA00023284"/>
    </source>
</evidence>
<feature type="signal peptide" evidence="12">
    <location>
        <begin position="1"/>
        <end position="22"/>
    </location>
</feature>
<keyword evidence="7" id="KW-0676">Redox-active center</keyword>
<evidence type="ECO:0000256" key="12">
    <source>
        <dbReference type="SAM" id="SignalP"/>
    </source>
</evidence>
<protein>
    <recommendedName>
        <fullName evidence="2">thioredoxin-dependent peroxiredoxin</fullName>
        <ecNumber evidence="2">1.11.1.24</ecNumber>
    </recommendedName>
    <alternativeName>
        <fullName evidence="8">Thioredoxin peroxidase</fullName>
    </alternativeName>
    <alternativeName>
        <fullName evidence="10">Thioredoxin-dependent peroxiredoxin Bcp</fullName>
    </alternativeName>
</protein>
<feature type="chain" id="PRO_5021760213" description="thioredoxin-dependent peroxiredoxin" evidence="12">
    <location>
        <begin position="23"/>
        <end position="180"/>
    </location>
</feature>
<evidence type="ECO:0000313" key="14">
    <source>
        <dbReference type="EMBL" id="QDU26936.1"/>
    </source>
</evidence>
<dbReference type="AlphaFoldDB" id="A0A517Y9N7"/>
<dbReference type="EC" id="1.11.1.24" evidence="2"/>
<evidence type="ECO:0000259" key="13">
    <source>
        <dbReference type="PROSITE" id="PS51352"/>
    </source>
</evidence>
<dbReference type="InterPro" id="IPR036249">
    <property type="entry name" value="Thioredoxin-like_sf"/>
</dbReference>
<dbReference type="RefSeq" id="WP_145087818.1">
    <property type="nucleotide sequence ID" value="NZ_CP036274.1"/>
</dbReference>
<dbReference type="PROSITE" id="PS51352">
    <property type="entry name" value="THIOREDOXIN_2"/>
    <property type="match status" value="1"/>
</dbReference>
<keyword evidence="5 14" id="KW-0560">Oxidoreductase</keyword>
<dbReference type="KEGG" id="aagg:ETAA8_20200"/>
<dbReference type="GO" id="GO:0034599">
    <property type="term" value="P:cellular response to oxidative stress"/>
    <property type="evidence" value="ECO:0007669"/>
    <property type="project" value="TreeGrafter"/>
</dbReference>
<accession>A0A517Y9N7</accession>
<dbReference type="Gene3D" id="3.40.30.10">
    <property type="entry name" value="Glutaredoxin"/>
    <property type="match status" value="1"/>
</dbReference>
<dbReference type="GO" id="GO:0005737">
    <property type="term" value="C:cytoplasm"/>
    <property type="evidence" value="ECO:0007669"/>
    <property type="project" value="TreeGrafter"/>
</dbReference>
<evidence type="ECO:0000256" key="8">
    <source>
        <dbReference type="ARBA" id="ARBA00032824"/>
    </source>
</evidence>
<evidence type="ECO:0000256" key="6">
    <source>
        <dbReference type="ARBA" id="ARBA00023157"/>
    </source>
</evidence>
<evidence type="ECO:0000256" key="2">
    <source>
        <dbReference type="ARBA" id="ARBA00013017"/>
    </source>
</evidence>
<keyword evidence="6" id="KW-1015">Disulfide bond</keyword>
<evidence type="ECO:0000256" key="10">
    <source>
        <dbReference type="ARBA" id="ARBA00042639"/>
    </source>
</evidence>
<dbReference type="PANTHER" id="PTHR42801:SF4">
    <property type="entry name" value="AHPC_TSA FAMILY PROTEIN"/>
    <property type="match status" value="1"/>
</dbReference>
<dbReference type="SUPFAM" id="SSF52833">
    <property type="entry name" value="Thioredoxin-like"/>
    <property type="match status" value="1"/>
</dbReference>
<dbReference type="OrthoDB" id="9812811at2"/>
<keyword evidence="4" id="KW-0049">Antioxidant</keyword>
<keyword evidence="12" id="KW-0732">Signal</keyword>
<evidence type="ECO:0000313" key="15">
    <source>
        <dbReference type="Proteomes" id="UP000315017"/>
    </source>
</evidence>
<dbReference type="Pfam" id="PF00578">
    <property type="entry name" value="AhpC-TSA"/>
    <property type="match status" value="1"/>
</dbReference>
<reference evidence="14 15" key="1">
    <citation type="submission" date="2019-02" db="EMBL/GenBank/DDBJ databases">
        <title>Deep-cultivation of Planctomycetes and their phenomic and genomic characterization uncovers novel biology.</title>
        <authorList>
            <person name="Wiegand S."/>
            <person name="Jogler M."/>
            <person name="Boedeker C."/>
            <person name="Pinto D."/>
            <person name="Vollmers J."/>
            <person name="Rivas-Marin E."/>
            <person name="Kohn T."/>
            <person name="Peeters S.H."/>
            <person name="Heuer A."/>
            <person name="Rast P."/>
            <person name="Oberbeckmann S."/>
            <person name="Bunk B."/>
            <person name="Jeske O."/>
            <person name="Meyerdierks A."/>
            <person name="Storesund J.E."/>
            <person name="Kallscheuer N."/>
            <person name="Luecker S."/>
            <person name="Lage O.M."/>
            <person name="Pohl T."/>
            <person name="Merkel B.J."/>
            <person name="Hornburger P."/>
            <person name="Mueller R.-W."/>
            <person name="Bruemmer F."/>
            <person name="Labrenz M."/>
            <person name="Spormann A.M."/>
            <person name="Op den Camp H."/>
            <person name="Overmann J."/>
            <person name="Amann R."/>
            <person name="Jetten M.S.M."/>
            <person name="Mascher T."/>
            <person name="Medema M.H."/>
            <person name="Devos D.P."/>
            <person name="Kaster A.-K."/>
            <person name="Ovreas L."/>
            <person name="Rohde M."/>
            <person name="Galperin M.Y."/>
            <person name="Jogler C."/>
        </authorList>
    </citation>
    <scope>NUCLEOTIDE SEQUENCE [LARGE SCALE GENOMIC DNA]</scope>
    <source>
        <strain evidence="14 15">ETA_A8</strain>
    </source>
</reference>
<dbReference type="InterPro" id="IPR013766">
    <property type="entry name" value="Thioredoxin_domain"/>
</dbReference>
<dbReference type="GO" id="GO:0008379">
    <property type="term" value="F:thioredoxin peroxidase activity"/>
    <property type="evidence" value="ECO:0007669"/>
    <property type="project" value="TreeGrafter"/>
</dbReference>
<keyword evidence="15" id="KW-1185">Reference proteome</keyword>
<dbReference type="GO" id="GO:0045454">
    <property type="term" value="P:cell redox homeostasis"/>
    <property type="evidence" value="ECO:0007669"/>
    <property type="project" value="TreeGrafter"/>
</dbReference>
<dbReference type="EMBL" id="CP036274">
    <property type="protein sequence ID" value="QDU26936.1"/>
    <property type="molecule type" value="Genomic_DNA"/>
</dbReference>
<dbReference type="InterPro" id="IPR050924">
    <property type="entry name" value="Peroxiredoxin_BCP/PrxQ"/>
</dbReference>
<organism evidence="14 15">
    <name type="scientific">Anatilimnocola aggregata</name>
    <dbReference type="NCBI Taxonomy" id="2528021"/>
    <lineage>
        <taxon>Bacteria</taxon>
        <taxon>Pseudomonadati</taxon>
        <taxon>Planctomycetota</taxon>
        <taxon>Planctomycetia</taxon>
        <taxon>Pirellulales</taxon>
        <taxon>Pirellulaceae</taxon>
        <taxon>Anatilimnocola</taxon>
    </lineage>
</organism>
<proteinExistence type="inferred from homology"/>
<dbReference type="InterPro" id="IPR000866">
    <property type="entry name" value="AhpC/TSA"/>
</dbReference>
<dbReference type="PANTHER" id="PTHR42801">
    <property type="entry name" value="THIOREDOXIN-DEPENDENT PEROXIDE REDUCTASE"/>
    <property type="match status" value="1"/>
</dbReference>
<feature type="domain" description="Thioredoxin" evidence="13">
    <location>
        <begin position="26"/>
        <end position="175"/>
    </location>
</feature>
<evidence type="ECO:0000256" key="3">
    <source>
        <dbReference type="ARBA" id="ARBA00022559"/>
    </source>
</evidence>
<evidence type="ECO:0000256" key="4">
    <source>
        <dbReference type="ARBA" id="ARBA00022862"/>
    </source>
</evidence>
<evidence type="ECO:0000256" key="5">
    <source>
        <dbReference type="ARBA" id="ARBA00023002"/>
    </source>
</evidence>
<comment type="similarity">
    <text evidence="9">Belongs to the peroxiredoxin family. BCP/PrxQ subfamily.</text>
</comment>
<dbReference type="Proteomes" id="UP000315017">
    <property type="component" value="Chromosome"/>
</dbReference>
<evidence type="ECO:0000256" key="9">
    <source>
        <dbReference type="ARBA" id="ARBA00038489"/>
    </source>
</evidence>
<evidence type="ECO:0000256" key="11">
    <source>
        <dbReference type="ARBA" id="ARBA00049091"/>
    </source>
</evidence>
<gene>
    <name evidence="14" type="primary">bcp_3</name>
    <name evidence="14" type="ORF">ETAA8_20200</name>
</gene>